<reference evidence="2 3" key="1">
    <citation type="submission" date="2024-06" db="EMBL/GenBank/DDBJ databases">
        <title>The Natural Products Discovery Center: Release of the First 8490 Sequenced Strains for Exploring Actinobacteria Biosynthetic Diversity.</title>
        <authorList>
            <person name="Kalkreuter E."/>
            <person name="Kautsar S.A."/>
            <person name="Yang D."/>
            <person name="Bader C.D."/>
            <person name="Teijaro C.N."/>
            <person name="Fluegel L."/>
            <person name="Davis C.M."/>
            <person name="Simpson J.R."/>
            <person name="Lauterbach L."/>
            <person name="Steele A.D."/>
            <person name="Gui C."/>
            <person name="Meng S."/>
            <person name="Li G."/>
            <person name="Viehrig K."/>
            <person name="Ye F."/>
            <person name="Su P."/>
            <person name="Kiefer A.F."/>
            <person name="Nichols A."/>
            <person name="Cepeda A.J."/>
            <person name="Yan W."/>
            <person name="Fan B."/>
            <person name="Jiang Y."/>
            <person name="Adhikari A."/>
            <person name="Zheng C.-J."/>
            <person name="Schuster L."/>
            <person name="Cowan T.M."/>
            <person name="Smanski M.J."/>
            <person name="Chevrette M.G."/>
            <person name="De Carvalho L.P.S."/>
            <person name="Shen B."/>
        </authorList>
    </citation>
    <scope>NUCLEOTIDE SEQUENCE [LARGE SCALE GENOMIC DNA]</scope>
    <source>
        <strain evidence="2 3">NPDC046851</strain>
    </source>
</reference>
<accession>A0ABV3AW50</accession>
<keyword evidence="3" id="KW-1185">Reference proteome</keyword>
<evidence type="ECO:0000313" key="2">
    <source>
        <dbReference type="EMBL" id="MEU6801401.1"/>
    </source>
</evidence>
<evidence type="ECO:0000256" key="1">
    <source>
        <dbReference type="SAM" id="MobiDB-lite"/>
    </source>
</evidence>
<dbReference type="RefSeq" id="WP_359693373.1">
    <property type="nucleotide sequence ID" value="NZ_JBEYXT010000032.1"/>
</dbReference>
<comment type="caution">
    <text evidence="2">The sequence shown here is derived from an EMBL/GenBank/DDBJ whole genome shotgun (WGS) entry which is preliminary data.</text>
</comment>
<name>A0ABV3AW50_9ACTN</name>
<proteinExistence type="predicted"/>
<feature type="region of interest" description="Disordered" evidence="1">
    <location>
        <begin position="18"/>
        <end position="40"/>
    </location>
</feature>
<sequence>MTTPGVRAKMPKLCGALVGKRWHPDPHPHPHAPAPSEGSR</sequence>
<gene>
    <name evidence="2" type="ORF">ABZ931_10355</name>
</gene>
<dbReference type="EMBL" id="JBEYXT010000032">
    <property type="protein sequence ID" value="MEU6801401.1"/>
    <property type="molecule type" value="Genomic_DNA"/>
</dbReference>
<evidence type="ECO:0000313" key="3">
    <source>
        <dbReference type="Proteomes" id="UP001551189"/>
    </source>
</evidence>
<dbReference type="Proteomes" id="UP001551189">
    <property type="component" value="Unassembled WGS sequence"/>
</dbReference>
<organism evidence="2 3">
    <name type="scientific">Streptomyces neyagawaensis</name>
    <dbReference type="NCBI Taxonomy" id="42238"/>
    <lineage>
        <taxon>Bacteria</taxon>
        <taxon>Bacillati</taxon>
        <taxon>Actinomycetota</taxon>
        <taxon>Actinomycetes</taxon>
        <taxon>Kitasatosporales</taxon>
        <taxon>Streptomycetaceae</taxon>
        <taxon>Streptomyces</taxon>
    </lineage>
</organism>
<protein>
    <submittedName>
        <fullName evidence="2">Uncharacterized protein</fullName>
    </submittedName>
</protein>